<feature type="region of interest" description="Disordered" evidence="1">
    <location>
        <begin position="81"/>
        <end position="119"/>
    </location>
</feature>
<reference evidence="2 3" key="1">
    <citation type="journal article" name="Sci. Rep.">
        <title>Genome-scale phylogenetic analyses confirm Olpidium as the closest living zoosporic fungus to the non-flagellated, terrestrial fungi.</title>
        <authorList>
            <person name="Chang Y."/>
            <person name="Rochon D."/>
            <person name="Sekimoto S."/>
            <person name="Wang Y."/>
            <person name="Chovatia M."/>
            <person name="Sandor L."/>
            <person name="Salamov A."/>
            <person name="Grigoriev I.V."/>
            <person name="Stajich J.E."/>
            <person name="Spatafora J.W."/>
        </authorList>
    </citation>
    <scope>NUCLEOTIDE SEQUENCE [LARGE SCALE GENOMIC DNA]</scope>
    <source>
        <strain evidence="2">S191</strain>
    </source>
</reference>
<dbReference type="GO" id="GO:0016491">
    <property type="term" value="F:oxidoreductase activity"/>
    <property type="evidence" value="ECO:0007669"/>
    <property type="project" value="InterPro"/>
</dbReference>
<evidence type="ECO:0000313" key="3">
    <source>
        <dbReference type="Proteomes" id="UP000673691"/>
    </source>
</evidence>
<dbReference type="OrthoDB" id="3833313at2759"/>
<dbReference type="EMBL" id="JAEFCI010002268">
    <property type="protein sequence ID" value="KAG5462351.1"/>
    <property type="molecule type" value="Genomic_DNA"/>
</dbReference>
<keyword evidence="3" id="KW-1185">Reference proteome</keyword>
<dbReference type="Proteomes" id="UP000673691">
    <property type="component" value="Unassembled WGS sequence"/>
</dbReference>
<sequence>MPVVASGEPAQHRAHAVPAHASSSKASAVAAGDRWSSTTVKVSESRSHQVPTGLFIDNAFVPAVSGKTFPTVNPATGKEIVQKRAGGRAKRTLRTSPTRDSGNALDESRTFAQNDGELT</sequence>
<gene>
    <name evidence="2" type="ORF">BJ554DRAFT_5333</name>
</gene>
<evidence type="ECO:0000256" key="1">
    <source>
        <dbReference type="SAM" id="MobiDB-lite"/>
    </source>
</evidence>
<comment type="caution">
    <text evidence="2">The sequence shown here is derived from an EMBL/GenBank/DDBJ whole genome shotgun (WGS) entry which is preliminary data.</text>
</comment>
<dbReference type="AlphaFoldDB" id="A0A8H8DL41"/>
<dbReference type="Gene3D" id="3.40.605.10">
    <property type="entry name" value="Aldehyde Dehydrogenase, Chain A, domain 1"/>
    <property type="match status" value="1"/>
</dbReference>
<dbReference type="InterPro" id="IPR016162">
    <property type="entry name" value="Ald_DH_N"/>
</dbReference>
<protein>
    <submittedName>
        <fullName evidence="2">Uncharacterized protein</fullName>
    </submittedName>
</protein>
<feature type="region of interest" description="Disordered" evidence="1">
    <location>
        <begin position="1"/>
        <end position="30"/>
    </location>
</feature>
<dbReference type="SUPFAM" id="SSF53720">
    <property type="entry name" value="ALDH-like"/>
    <property type="match status" value="1"/>
</dbReference>
<evidence type="ECO:0000313" key="2">
    <source>
        <dbReference type="EMBL" id="KAG5462351.1"/>
    </source>
</evidence>
<proteinExistence type="predicted"/>
<organism evidence="2 3">
    <name type="scientific">Olpidium bornovanus</name>
    <dbReference type="NCBI Taxonomy" id="278681"/>
    <lineage>
        <taxon>Eukaryota</taxon>
        <taxon>Fungi</taxon>
        <taxon>Fungi incertae sedis</taxon>
        <taxon>Olpidiomycota</taxon>
        <taxon>Olpidiomycotina</taxon>
        <taxon>Olpidiomycetes</taxon>
        <taxon>Olpidiales</taxon>
        <taxon>Olpidiaceae</taxon>
        <taxon>Olpidium</taxon>
    </lineage>
</organism>
<feature type="compositionally biased region" description="Low complexity" evidence="1">
    <location>
        <begin position="16"/>
        <end position="30"/>
    </location>
</feature>
<name>A0A8H8DL41_9FUNG</name>
<dbReference type="InterPro" id="IPR016161">
    <property type="entry name" value="Ald_DH/histidinol_DH"/>
</dbReference>
<accession>A0A8H8DL41</accession>